<evidence type="ECO:0000256" key="4">
    <source>
        <dbReference type="ARBA" id="ARBA00023163"/>
    </source>
</evidence>
<dbReference type="PANTHER" id="PTHR43133:SF45">
    <property type="entry name" value="RNA POLYMERASE ECF-TYPE SIGMA FACTOR"/>
    <property type="match status" value="1"/>
</dbReference>
<dbReference type="GO" id="GO:0006352">
    <property type="term" value="P:DNA-templated transcription initiation"/>
    <property type="evidence" value="ECO:0007669"/>
    <property type="project" value="InterPro"/>
</dbReference>
<dbReference type="InterPro" id="IPR036388">
    <property type="entry name" value="WH-like_DNA-bd_sf"/>
</dbReference>
<dbReference type="InterPro" id="IPR013324">
    <property type="entry name" value="RNA_pol_sigma_r3/r4-like"/>
</dbReference>
<dbReference type="InterPro" id="IPR013325">
    <property type="entry name" value="RNA_pol_sigma_r2"/>
</dbReference>
<dbReference type="SUPFAM" id="SSF88946">
    <property type="entry name" value="Sigma2 domain of RNA polymerase sigma factors"/>
    <property type="match status" value="1"/>
</dbReference>
<protein>
    <submittedName>
        <fullName evidence="8">RNA polymerase sigma factor</fullName>
    </submittedName>
</protein>
<dbReference type="InterPro" id="IPR014284">
    <property type="entry name" value="RNA_pol_sigma-70_dom"/>
</dbReference>
<comment type="caution">
    <text evidence="8">The sequence shown here is derived from an EMBL/GenBank/DDBJ whole genome shotgun (WGS) entry which is preliminary data.</text>
</comment>
<dbReference type="SUPFAM" id="SSF88659">
    <property type="entry name" value="Sigma3 and sigma4 domains of RNA polymerase sigma factors"/>
    <property type="match status" value="1"/>
</dbReference>
<organism evidence="8 9">
    <name type="scientific">Fulvivirga sedimenti</name>
    <dbReference type="NCBI Taxonomy" id="2879465"/>
    <lineage>
        <taxon>Bacteria</taxon>
        <taxon>Pseudomonadati</taxon>
        <taxon>Bacteroidota</taxon>
        <taxon>Cytophagia</taxon>
        <taxon>Cytophagales</taxon>
        <taxon>Fulvivirgaceae</taxon>
        <taxon>Fulvivirga</taxon>
    </lineage>
</organism>
<dbReference type="Pfam" id="PF08281">
    <property type="entry name" value="Sigma70_r4_2"/>
    <property type="match status" value="1"/>
</dbReference>
<dbReference type="EMBL" id="JAIXNE010000003">
    <property type="protein sequence ID" value="MCA6076047.1"/>
    <property type="molecule type" value="Genomic_DNA"/>
</dbReference>
<dbReference type="PROSITE" id="PS00622">
    <property type="entry name" value="HTH_LUXR_1"/>
    <property type="match status" value="1"/>
</dbReference>
<dbReference type="GO" id="GO:0016987">
    <property type="term" value="F:sigma factor activity"/>
    <property type="evidence" value="ECO:0007669"/>
    <property type="project" value="UniProtKB-KW"/>
</dbReference>
<evidence type="ECO:0000313" key="9">
    <source>
        <dbReference type="Proteomes" id="UP001139409"/>
    </source>
</evidence>
<name>A0A9X1HSK2_9BACT</name>
<evidence type="ECO:0000256" key="3">
    <source>
        <dbReference type="ARBA" id="ARBA00023082"/>
    </source>
</evidence>
<dbReference type="Gene3D" id="1.10.10.10">
    <property type="entry name" value="Winged helix-like DNA-binding domain superfamily/Winged helix DNA-binding domain"/>
    <property type="match status" value="1"/>
</dbReference>
<sequence length="146" mass="16976">MITENQGILHKICNAYTSPSERDDLFQEILTTLWQSIDSFQNKSKLSTWMYKVALFTALNYQRKEKLRSYDPLPETVVMDKTSSDEAELVQIAIQMLRPEERALLILQMEDYSYDEIAEIVGISVSNVGARLTRIRKKLKEIIEKI</sequence>
<evidence type="ECO:0000256" key="1">
    <source>
        <dbReference type="ARBA" id="ARBA00010641"/>
    </source>
</evidence>
<dbReference type="Proteomes" id="UP001139409">
    <property type="component" value="Unassembled WGS sequence"/>
</dbReference>
<dbReference type="InterPro" id="IPR000792">
    <property type="entry name" value="Tscrpt_reg_LuxR_C"/>
</dbReference>
<keyword evidence="4" id="KW-0804">Transcription</keyword>
<dbReference type="InterPro" id="IPR007627">
    <property type="entry name" value="RNA_pol_sigma70_r2"/>
</dbReference>
<dbReference type="AlphaFoldDB" id="A0A9X1HSK2"/>
<evidence type="ECO:0000313" key="6">
    <source>
        <dbReference type="EMBL" id="MCA6074870.1"/>
    </source>
</evidence>
<evidence type="ECO:0000256" key="2">
    <source>
        <dbReference type="ARBA" id="ARBA00023015"/>
    </source>
</evidence>
<dbReference type="Pfam" id="PF04542">
    <property type="entry name" value="Sigma70_r2"/>
    <property type="match status" value="1"/>
</dbReference>
<dbReference type="GO" id="GO:0003677">
    <property type="term" value="F:DNA binding"/>
    <property type="evidence" value="ECO:0007669"/>
    <property type="project" value="InterPro"/>
</dbReference>
<evidence type="ECO:0000313" key="7">
    <source>
        <dbReference type="EMBL" id="MCA6076047.1"/>
    </source>
</evidence>
<keyword evidence="2" id="KW-0805">Transcription regulation</keyword>
<dbReference type="EMBL" id="JAIXNE010000004">
    <property type="protein sequence ID" value="MCA6077175.1"/>
    <property type="molecule type" value="Genomic_DNA"/>
</dbReference>
<dbReference type="NCBIfam" id="TIGR02937">
    <property type="entry name" value="sigma70-ECF"/>
    <property type="match status" value="1"/>
</dbReference>
<keyword evidence="9" id="KW-1185">Reference proteome</keyword>
<dbReference type="EMBL" id="JAIXNE010000002">
    <property type="protein sequence ID" value="MCA6074870.1"/>
    <property type="molecule type" value="Genomic_DNA"/>
</dbReference>
<feature type="domain" description="HTH luxR-type" evidence="5">
    <location>
        <begin position="111"/>
        <end position="138"/>
    </location>
</feature>
<dbReference type="Gene3D" id="1.10.1740.10">
    <property type="match status" value="1"/>
</dbReference>
<evidence type="ECO:0000313" key="8">
    <source>
        <dbReference type="EMBL" id="MCA6077175.1"/>
    </source>
</evidence>
<dbReference type="InterPro" id="IPR039425">
    <property type="entry name" value="RNA_pol_sigma-70-like"/>
</dbReference>
<proteinExistence type="inferred from homology"/>
<dbReference type="PANTHER" id="PTHR43133">
    <property type="entry name" value="RNA POLYMERASE ECF-TYPE SIGMA FACTO"/>
    <property type="match status" value="1"/>
</dbReference>
<gene>
    <name evidence="6" type="ORF">LDX50_08315</name>
    <name evidence="7" type="ORF">LDX50_14285</name>
    <name evidence="8" type="ORF">LDX50_20005</name>
</gene>
<reference evidence="8" key="1">
    <citation type="submission" date="2021-09" db="EMBL/GenBank/DDBJ databases">
        <title>Fulvivirga sp. isolated from coastal sediment.</title>
        <authorList>
            <person name="Yu H."/>
        </authorList>
    </citation>
    <scope>NUCLEOTIDE SEQUENCE</scope>
    <source>
        <strain evidence="8">1062</strain>
    </source>
</reference>
<comment type="similarity">
    <text evidence="1">Belongs to the sigma-70 factor family. ECF subfamily.</text>
</comment>
<keyword evidence="3" id="KW-0731">Sigma factor</keyword>
<dbReference type="CDD" id="cd06171">
    <property type="entry name" value="Sigma70_r4"/>
    <property type="match status" value="1"/>
</dbReference>
<accession>A0A9X1HSK2</accession>
<dbReference type="InterPro" id="IPR013249">
    <property type="entry name" value="RNA_pol_sigma70_r4_t2"/>
</dbReference>
<evidence type="ECO:0000259" key="5">
    <source>
        <dbReference type="PROSITE" id="PS00622"/>
    </source>
</evidence>